<proteinExistence type="predicted"/>
<evidence type="ECO:0000256" key="1">
    <source>
        <dbReference type="SAM" id="Phobius"/>
    </source>
</evidence>
<keyword evidence="1" id="KW-0812">Transmembrane</keyword>
<accession>A0A919BSP3</accession>
<organism evidence="2 3">
    <name type="scientific">Thalassotalea marina</name>
    <dbReference type="NCBI Taxonomy" id="1673741"/>
    <lineage>
        <taxon>Bacteria</taxon>
        <taxon>Pseudomonadati</taxon>
        <taxon>Pseudomonadota</taxon>
        <taxon>Gammaproteobacteria</taxon>
        <taxon>Alteromonadales</taxon>
        <taxon>Colwelliaceae</taxon>
        <taxon>Thalassotalea</taxon>
    </lineage>
</organism>
<gene>
    <name evidence="2" type="ORF">GCM10017161_41280</name>
</gene>
<sequence length="129" mass="15158">MKPFDLFAFVFLLVAIVVTTTSLLSIIMSFFTTFGLKFLYPKDWAIFKKEVVGPHRYNNPLIFRFSKAYFGKNTVFNPQISDEFLKLRYVLARAFLLNERIWKVSGIIIGIFVAIFFVIFNIWPEIIEK</sequence>
<evidence type="ECO:0000313" key="2">
    <source>
        <dbReference type="EMBL" id="GHG07386.1"/>
    </source>
</evidence>
<comment type="caution">
    <text evidence="2">The sequence shown here is derived from an EMBL/GenBank/DDBJ whole genome shotgun (WGS) entry which is preliminary data.</text>
</comment>
<reference evidence="2" key="2">
    <citation type="submission" date="2020-09" db="EMBL/GenBank/DDBJ databases">
        <authorList>
            <person name="Sun Q."/>
            <person name="Kim S."/>
        </authorList>
    </citation>
    <scope>NUCLEOTIDE SEQUENCE</scope>
    <source>
        <strain evidence="2">KCTC 42731</strain>
    </source>
</reference>
<reference evidence="2" key="1">
    <citation type="journal article" date="2014" name="Int. J. Syst. Evol. Microbiol.">
        <title>Complete genome sequence of Corynebacterium casei LMG S-19264T (=DSM 44701T), isolated from a smear-ripened cheese.</title>
        <authorList>
            <consortium name="US DOE Joint Genome Institute (JGI-PGF)"/>
            <person name="Walter F."/>
            <person name="Albersmeier A."/>
            <person name="Kalinowski J."/>
            <person name="Ruckert C."/>
        </authorList>
    </citation>
    <scope>NUCLEOTIDE SEQUENCE</scope>
    <source>
        <strain evidence="2">KCTC 42731</strain>
    </source>
</reference>
<name>A0A919BSP3_9GAMM</name>
<feature type="transmembrane region" description="Helical" evidence="1">
    <location>
        <begin position="6"/>
        <end position="39"/>
    </location>
</feature>
<keyword evidence="1" id="KW-1133">Transmembrane helix</keyword>
<feature type="transmembrane region" description="Helical" evidence="1">
    <location>
        <begin position="101"/>
        <end position="123"/>
    </location>
</feature>
<dbReference type="AlphaFoldDB" id="A0A919BSP3"/>
<evidence type="ECO:0000313" key="3">
    <source>
        <dbReference type="Proteomes" id="UP000623842"/>
    </source>
</evidence>
<protein>
    <submittedName>
        <fullName evidence="2">Uncharacterized protein</fullName>
    </submittedName>
</protein>
<keyword evidence="1" id="KW-0472">Membrane</keyword>
<keyword evidence="3" id="KW-1185">Reference proteome</keyword>
<dbReference type="Proteomes" id="UP000623842">
    <property type="component" value="Unassembled WGS sequence"/>
</dbReference>
<dbReference type="EMBL" id="BNCK01000015">
    <property type="protein sequence ID" value="GHG07386.1"/>
    <property type="molecule type" value="Genomic_DNA"/>
</dbReference>